<evidence type="ECO:0000313" key="2">
    <source>
        <dbReference type="Proteomes" id="UP000471031"/>
    </source>
</evidence>
<evidence type="ECO:0000313" key="1">
    <source>
        <dbReference type="EMBL" id="MZP42648.1"/>
    </source>
</evidence>
<dbReference type="RefSeq" id="WP_161261203.1">
    <property type="nucleotide sequence ID" value="NZ_JAFBDC010000003.1"/>
</dbReference>
<accession>A0A845L8W5</accession>
<organism evidence="1 2">
    <name type="scientific">Heliomicrobium gestii</name>
    <name type="common">Heliobacterium gestii</name>
    <dbReference type="NCBI Taxonomy" id="2699"/>
    <lineage>
        <taxon>Bacteria</taxon>
        <taxon>Bacillati</taxon>
        <taxon>Bacillota</taxon>
        <taxon>Clostridia</taxon>
        <taxon>Eubacteriales</taxon>
        <taxon>Heliobacteriaceae</taxon>
        <taxon>Heliomicrobium</taxon>
    </lineage>
</organism>
<gene>
    <name evidence="1" type="ORF">GTO89_06300</name>
</gene>
<sequence>MNGVIEEAEKAFERLLPELPSPSFSRILASYIATGDFLRIEGDLHQEVERIAREAFTRCYVDFCVRQEAPSCMCCRRRDKV</sequence>
<dbReference type="Proteomes" id="UP000471031">
    <property type="component" value="Unassembled WGS sequence"/>
</dbReference>
<dbReference type="AlphaFoldDB" id="A0A845L8W5"/>
<proteinExistence type="predicted"/>
<dbReference type="EMBL" id="WXEX01000004">
    <property type="protein sequence ID" value="MZP42648.1"/>
    <property type="molecule type" value="Genomic_DNA"/>
</dbReference>
<reference evidence="1 2" key="1">
    <citation type="submission" date="2020-01" db="EMBL/GenBank/DDBJ databases">
        <title>Whole genome sequence of Heliobacterium gestii DSM 11169.</title>
        <authorList>
            <person name="Kyndt J.A."/>
            <person name="Meyer T.E."/>
        </authorList>
    </citation>
    <scope>NUCLEOTIDE SEQUENCE [LARGE SCALE GENOMIC DNA]</scope>
    <source>
        <strain evidence="1 2">DSM 11169</strain>
    </source>
</reference>
<name>A0A845L8W5_HELGE</name>
<keyword evidence="2" id="KW-1185">Reference proteome</keyword>
<protein>
    <submittedName>
        <fullName evidence="1">Uncharacterized protein</fullName>
    </submittedName>
</protein>
<comment type="caution">
    <text evidence="1">The sequence shown here is derived from an EMBL/GenBank/DDBJ whole genome shotgun (WGS) entry which is preliminary data.</text>
</comment>